<evidence type="ECO:0000313" key="11">
    <source>
        <dbReference type="Proteomes" id="UP001472978"/>
    </source>
</evidence>
<keyword evidence="2 7" id="KW-0235">DNA replication</keyword>
<dbReference type="SUPFAM" id="SSF50249">
    <property type="entry name" value="Nucleic acid-binding proteins"/>
    <property type="match status" value="1"/>
</dbReference>
<dbReference type="EC" id="6.5.1.2" evidence="7"/>
<dbReference type="PROSITE" id="PS01056">
    <property type="entry name" value="DNA_LIGASE_N2"/>
    <property type="match status" value="1"/>
</dbReference>
<dbReference type="InterPro" id="IPR020923">
    <property type="entry name" value="DNA_ligase_B"/>
</dbReference>
<evidence type="ECO:0000256" key="7">
    <source>
        <dbReference type="HAMAP-Rule" id="MF_01587"/>
    </source>
</evidence>
<reference evidence="10 11" key="1">
    <citation type="submission" date="2024-05" db="EMBL/GenBank/DDBJ databases">
        <title>Halomonas sp. CS7 16S ribosomal RNA gene Genome sequencing and assembly.</title>
        <authorList>
            <person name="Yook S."/>
        </authorList>
    </citation>
    <scope>NUCLEOTIDE SEQUENCE [LARGE SCALE GENOMIC DNA]</scope>
    <source>
        <strain evidence="10 11">CS7</strain>
    </source>
</reference>
<dbReference type="InterPro" id="IPR050326">
    <property type="entry name" value="NAD_dep_DNA_ligaseB"/>
</dbReference>
<dbReference type="PANTHER" id="PTHR47810:SF1">
    <property type="entry name" value="DNA LIGASE B"/>
    <property type="match status" value="1"/>
</dbReference>
<sequence length="572" mass="62569">MASRVPAGRLLAFSLILSLVLAFVLASLPARAATCPGGAGAEAPAEAEVVALAERLAEWDDAYYRRGESPVSDALYDQARRQFEAWRRCFPDRATEASVPSHLEGEARHPVAQTGLAKLEDAAAVRRWLARRDDVWLQPKVDGVAVTLVYRDGRLVRAISRGDGRHGQDWTAAARRIPTVPARLPEAVDALLQGELYRRLEDHVQAEAGGVGARSEVTGWLAREALSNKAAARIGLFVWDWPDGPSAMRERLAGLERLGFAESVALTHRVTTFEEVSRWRERWYRGPLPFATDGVVLRRGSRPAGKEWQAESPDWAAAWKHPPREALAEVRGVEFRIGRTGRITPLLHLMPVALDGRTIRRVSAGSLERWRELDIRPGDRVVIALAGLTIPRLDGVVWRATTRPSLSPPAAADYHALSCWRHAPGCEAQFLERLAWLGGPEGLDLRGVGPGTWSALIEAGLITNLLDWRALDAPALRRAHGIGEARAAALVAAFTGTRAAPFSRWLQALGAPPGVEAALPADWTTLTAWRRRDWRALPGVGPDRAATLVDFFAHPEVRALARRLGEAGTDGF</sequence>
<comment type="caution">
    <text evidence="10">The sequence shown here is derived from an EMBL/GenBank/DDBJ whole genome shotgun (WGS) entry which is preliminary data.</text>
</comment>
<dbReference type="Pfam" id="PF01653">
    <property type="entry name" value="DNA_ligase_aden"/>
    <property type="match status" value="1"/>
</dbReference>
<comment type="function">
    <text evidence="7">Catalyzes the formation of phosphodiester linkages between 5'-phosphoryl and 3'-hydroxyl groups in double-stranded DNA using NAD as a coenzyme and as the energy source for the reaction.</text>
</comment>
<gene>
    <name evidence="7 10" type="primary">ligB</name>
    <name evidence="10" type="ORF">ABE957_16060</name>
</gene>
<dbReference type="InterPro" id="IPR013840">
    <property type="entry name" value="DNAligase_N"/>
</dbReference>
<dbReference type="PANTHER" id="PTHR47810">
    <property type="entry name" value="DNA LIGASE"/>
    <property type="match status" value="1"/>
</dbReference>
<comment type="similarity">
    <text evidence="7">Belongs to the NAD-dependent DNA ligase family. LigB subfamily.</text>
</comment>
<dbReference type="NCBIfam" id="NF005987">
    <property type="entry name" value="PRK08097.1"/>
    <property type="match status" value="1"/>
</dbReference>
<evidence type="ECO:0000256" key="2">
    <source>
        <dbReference type="ARBA" id="ARBA00022705"/>
    </source>
</evidence>
<keyword evidence="4 7" id="KW-0520">NAD</keyword>
<evidence type="ECO:0000256" key="8">
    <source>
        <dbReference type="SAM" id="SignalP"/>
    </source>
</evidence>
<dbReference type="EMBL" id="JBEGCI010000017">
    <property type="protein sequence ID" value="MEQ6890187.1"/>
    <property type="molecule type" value="Genomic_DNA"/>
</dbReference>
<evidence type="ECO:0000256" key="3">
    <source>
        <dbReference type="ARBA" id="ARBA00022763"/>
    </source>
</evidence>
<dbReference type="Gene3D" id="2.40.50.140">
    <property type="entry name" value="Nucleic acid-binding proteins"/>
    <property type="match status" value="1"/>
</dbReference>
<protein>
    <recommendedName>
        <fullName evidence="7">DNA ligase B</fullName>
        <ecNumber evidence="7">6.5.1.2</ecNumber>
    </recommendedName>
    <alternativeName>
        <fullName evidence="7">Polydeoxyribonucleotide synthase [NAD(+)] B</fullName>
    </alternativeName>
</protein>
<dbReference type="Gene3D" id="3.30.470.30">
    <property type="entry name" value="DNA ligase/mRNA capping enzyme"/>
    <property type="match status" value="1"/>
</dbReference>
<dbReference type="InterPro" id="IPR004150">
    <property type="entry name" value="NAD_DNA_ligase_OB"/>
</dbReference>
<feature type="active site" description="N6-AMP-lysine intermediate" evidence="7">
    <location>
        <position position="140"/>
    </location>
</feature>
<feature type="signal peptide" evidence="8">
    <location>
        <begin position="1"/>
        <end position="32"/>
    </location>
</feature>
<keyword evidence="5 7" id="KW-0234">DNA repair</keyword>
<dbReference type="Gene3D" id="1.10.287.610">
    <property type="entry name" value="Helix hairpin bin"/>
    <property type="match status" value="1"/>
</dbReference>
<evidence type="ECO:0000256" key="5">
    <source>
        <dbReference type="ARBA" id="ARBA00023204"/>
    </source>
</evidence>
<evidence type="ECO:0000256" key="6">
    <source>
        <dbReference type="ARBA" id="ARBA00034005"/>
    </source>
</evidence>
<dbReference type="InterPro" id="IPR010994">
    <property type="entry name" value="RuvA_2-like"/>
</dbReference>
<evidence type="ECO:0000256" key="1">
    <source>
        <dbReference type="ARBA" id="ARBA00022598"/>
    </source>
</evidence>
<dbReference type="SUPFAM" id="SSF47781">
    <property type="entry name" value="RuvA domain 2-like"/>
    <property type="match status" value="1"/>
</dbReference>
<dbReference type="HAMAP" id="MF_01587">
    <property type="entry name" value="DNA_ligase_B"/>
    <property type="match status" value="1"/>
</dbReference>
<proteinExistence type="inferred from homology"/>
<keyword evidence="8" id="KW-0732">Signal</keyword>
<dbReference type="SUPFAM" id="SSF56091">
    <property type="entry name" value="DNA ligase/mRNA capping enzyme, catalytic domain"/>
    <property type="match status" value="1"/>
</dbReference>
<keyword evidence="11" id="KW-1185">Reference proteome</keyword>
<feature type="chain" id="PRO_5047261527" description="DNA ligase B" evidence="8">
    <location>
        <begin position="33"/>
        <end position="572"/>
    </location>
</feature>
<evidence type="ECO:0000313" key="10">
    <source>
        <dbReference type="EMBL" id="MEQ6890187.1"/>
    </source>
</evidence>
<keyword evidence="3 7" id="KW-0227">DNA damage</keyword>
<dbReference type="SMART" id="SM00532">
    <property type="entry name" value="LIGANc"/>
    <property type="match status" value="1"/>
</dbReference>
<comment type="catalytic activity">
    <reaction evidence="6 7">
        <text>NAD(+) + (deoxyribonucleotide)n-3'-hydroxyl + 5'-phospho-(deoxyribonucleotide)m = (deoxyribonucleotide)n+m + AMP + beta-nicotinamide D-nucleotide.</text>
        <dbReference type="EC" id="6.5.1.2"/>
    </reaction>
</comment>
<dbReference type="Proteomes" id="UP001472978">
    <property type="component" value="Unassembled WGS sequence"/>
</dbReference>
<keyword evidence="1 7" id="KW-0436">Ligase</keyword>
<dbReference type="Gene3D" id="1.10.150.20">
    <property type="entry name" value="5' to 3' exonuclease, C-terminal subdomain"/>
    <property type="match status" value="1"/>
</dbReference>
<evidence type="ECO:0000256" key="4">
    <source>
        <dbReference type="ARBA" id="ARBA00023027"/>
    </source>
</evidence>
<dbReference type="InterPro" id="IPR013839">
    <property type="entry name" value="DNAligase_adenylation"/>
</dbReference>
<organism evidence="10 11">
    <name type="scientific">Halomonas pelophila</name>
    <dbReference type="NCBI Taxonomy" id="3151122"/>
    <lineage>
        <taxon>Bacteria</taxon>
        <taxon>Pseudomonadati</taxon>
        <taxon>Pseudomonadota</taxon>
        <taxon>Gammaproteobacteria</taxon>
        <taxon>Oceanospirillales</taxon>
        <taxon>Halomonadaceae</taxon>
        <taxon>Halomonas</taxon>
    </lineage>
</organism>
<dbReference type="RefSeq" id="WP_349759678.1">
    <property type="nucleotide sequence ID" value="NZ_JBEGCI010000017.1"/>
</dbReference>
<dbReference type="InterPro" id="IPR033136">
    <property type="entry name" value="DNA_ligase_CS"/>
</dbReference>
<dbReference type="InterPro" id="IPR012340">
    <property type="entry name" value="NA-bd_OB-fold"/>
</dbReference>
<dbReference type="Pfam" id="PF03120">
    <property type="entry name" value="OB_DNA_ligase"/>
    <property type="match status" value="1"/>
</dbReference>
<dbReference type="GO" id="GO:0003911">
    <property type="term" value="F:DNA ligase (NAD+) activity"/>
    <property type="evidence" value="ECO:0007669"/>
    <property type="project" value="UniProtKB-EC"/>
</dbReference>
<accession>A0ABV1N8X2</accession>
<name>A0ABV1N8X2_9GAMM</name>
<feature type="domain" description="NAD-dependent DNA ligase N-terminal" evidence="9">
    <location>
        <begin position="44"/>
        <end position="442"/>
    </location>
</feature>
<evidence type="ECO:0000259" key="9">
    <source>
        <dbReference type="SMART" id="SM00532"/>
    </source>
</evidence>